<proteinExistence type="predicted"/>
<dbReference type="AlphaFoldDB" id="A0A0J8R3B3"/>
<dbReference type="EMBL" id="DS268167">
    <property type="protein sequence ID" value="KMU78860.1"/>
    <property type="molecule type" value="Genomic_DNA"/>
</dbReference>
<evidence type="ECO:0000313" key="2">
    <source>
        <dbReference type="EMBL" id="KMU78860.1"/>
    </source>
</evidence>
<dbReference type="STRING" id="454286.A0A0J8R3B3"/>
<feature type="region of interest" description="Disordered" evidence="1">
    <location>
        <begin position="133"/>
        <end position="176"/>
    </location>
</feature>
<gene>
    <name evidence="2" type="ORF">CISG_07377</name>
</gene>
<dbReference type="Proteomes" id="UP000054559">
    <property type="component" value="Unassembled WGS sequence"/>
</dbReference>
<name>A0A0J8R3B3_COCIT</name>
<evidence type="ECO:0000313" key="3">
    <source>
        <dbReference type="Proteomes" id="UP000054559"/>
    </source>
</evidence>
<feature type="region of interest" description="Disordered" evidence="1">
    <location>
        <begin position="1"/>
        <end position="99"/>
    </location>
</feature>
<organism evidence="2 3">
    <name type="scientific">Coccidioides immitis RMSCC 3703</name>
    <dbReference type="NCBI Taxonomy" id="454286"/>
    <lineage>
        <taxon>Eukaryota</taxon>
        <taxon>Fungi</taxon>
        <taxon>Dikarya</taxon>
        <taxon>Ascomycota</taxon>
        <taxon>Pezizomycotina</taxon>
        <taxon>Eurotiomycetes</taxon>
        <taxon>Eurotiomycetidae</taxon>
        <taxon>Onygenales</taxon>
        <taxon>Onygenaceae</taxon>
        <taxon>Coccidioides</taxon>
    </lineage>
</organism>
<evidence type="ECO:0000256" key="1">
    <source>
        <dbReference type="SAM" id="MobiDB-lite"/>
    </source>
</evidence>
<reference evidence="3" key="1">
    <citation type="journal article" date="2010" name="Genome Res.">
        <title>Population genomic sequencing of Coccidioides fungi reveals recent hybridization and transposon control.</title>
        <authorList>
            <person name="Neafsey D.E."/>
            <person name="Barker B.M."/>
            <person name="Sharpton T.J."/>
            <person name="Stajich J.E."/>
            <person name="Park D.J."/>
            <person name="Whiston E."/>
            <person name="Hung C.-Y."/>
            <person name="McMahan C."/>
            <person name="White J."/>
            <person name="Sykes S."/>
            <person name="Heiman D."/>
            <person name="Young S."/>
            <person name="Zeng Q."/>
            <person name="Abouelleil A."/>
            <person name="Aftuck L."/>
            <person name="Bessette D."/>
            <person name="Brown A."/>
            <person name="FitzGerald M."/>
            <person name="Lui A."/>
            <person name="Macdonald J.P."/>
            <person name="Priest M."/>
            <person name="Orbach M.J."/>
            <person name="Galgiani J.N."/>
            <person name="Kirkland T.N."/>
            <person name="Cole G.T."/>
            <person name="Birren B.W."/>
            <person name="Henn M.R."/>
            <person name="Taylor J.W."/>
            <person name="Rounsley S.D."/>
        </authorList>
    </citation>
    <scope>NUCLEOTIDE SEQUENCE [LARGE SCALE GENOMIC DNA]</scope>
    <source>
        <strain evidence="3">RMSCC 3703</strain>
    </source>
</reference>
<sequence>MIQDYAEYQGQQADPANRASQLPPRGSKQHNTNELNVPVPAVKRSVTPGASSLAAAPPGPDVSRSTSPLQLSLPALPKYHPAAGSQLSSPDNRRAESRLSSTYYTAAWGSPYATPSPRRLSSSIRSRRGITDFDLEASPNHSMHAGQPEPSSRRNNNSRDISVPPSEASQTFYGSLGRRLERDRLADLPRLRAKHLKTTDATPAVMPNTDSLEATEPELEIARKTSTQRAKKRVLWKNKPCVIALPLNDSRGAIESSGPLLTPADVERRLKEWEEAGYDVRSVGYDLSQSRPAFPDAAECHQEWQQRNYAISFPDQAEWDAYVNFLKEEKLRALGVSLGGDDLASAPVSQAPSQFIGNTVSPPIPTSSAASNHLNMSGNPLAAILGQTTKPNAGLLSMTSPSSPFGFSASSPFSNPPVSFSSEPGYSFMPFQTPATTTQGTLTPQNLYGIRTGILSPVGATNIPNLGSLLQPVSPLTADESKQYPAGFNAHPSLNHTFIGQSQTPQLGDASNIISPPLDNPGLEVEADSDTIQSSSGPEIAHPTPRGHNHNLSETLQRGVERGDFRLGNSVTKNLKTIRELNLAMI</sequence>
<feature type="region of interest" description="Disordered" evidence="1">
    <location>
        <begin position="504"/>
        <end position="552"/>
    </location>
</feature>
<accession>A0A0J8R3B3</accession>
<feature type="compositionally biased region" description="Polar residues" evidence="1">
    <location>
        <begin position="9"/>
        <end position="20"/>
    </location>
</feature>
<protein>
    <submittedName>
        <fullName evidence="2">Uncharacterized protein</fullName>
    </submittedName>
</protein>